<keyword evidence="2" id="KW-1185">Reference proteome</keyword>
<dbReference type="SUPFAM" id="SSF51735">
    <property type="entry name" value="NAD(P)-binding Rossmann-fold domains"/>
    <property type="match status" value="1"/>
</dbReference>
<dbReference type="RefSeq" id="WP_204027734.1">
    <property type="nucleotide sequence ID" value="NZ_BOOW01000027.1"/>
</dbReference>
<evidence type="ECO:0000313" key="1">
    <source>
        <dbReference type="EMBL" id="GII93961.1"/>
    </source>
</evidence>
<evidence type="ECO:0000313" key="2">
    <source>
        <dbReference type="Proteomes" id="UP000606172"/>
    </source>
</evidence>
<dbReference type="Gene3D" id="3.40.50.720">
    <property type="entry name" value="NAD(P)-binding Rossmann-like Domain"/>
    <property type="match status" value="1"/>
</dbReference>
<sequence>MSSEYQKQAVIPWVEVDDIDTTLKAVTAGGGTENNLAMMPQSVRDAEIAHTSTGRLSTPEDVARAIVFFGSPFNGNITGETVNVTGGS</sequence>
<dbReference type="EMBL" id="BOOW01000027">
    <property type="protein sequence ID" value="GII93961.1"/>
    <property type="molecule type" value="Genomic_DNA"/>
</dbReference>
<organism evidence="1 2">
    <name type="scientific">Sinosporangium siamense</name>
    <dbReference type="NCBI Taxonomy" id="1367973"/>
    <lineage>
        <taxon>Bacteria</taxon>
        <taxon>Bacillati</taxon>
        <taxon>Actinomycetota</taxon>
        <taxon>Actinomycetes</taxon>
        <taxon>Streptosporangiales</taxon>
        <taxon>Streptosporangiaceae</taxon>
        <taxon>Sinosporangium</taxon>
    </lineage>
</organism>
<reference evidence="1" key="1">
    <citation type="submission" date="2021-01" db="EMBL/GenBank/DDBJ databases">
        <title>Whole genome shotgun sequence of Sinosporangium siamense NBRC 109515.</title>
        <authorList>
            <person name="Komaki H."/>
            <person name="Tamura T."/>
        </authorList>
    </citation>
    <scope>NUCLEOTIDE SEQUENCE</scope>
    <source>
        <strain evidence="1">NBRC 109515</strain>
    </source>
</reference>
<dbReference type="InterPro" id="IPR036291">
    <property type="entry name" value="NAD(P)-bd_dom_sf"/>
</dbReference>
<dbReference type="Proteomes" id="UP000606172">
    <property type="component" value="Unassembled WGS sequence"/>
</dbReference>
<protein>
    <submittedName>
        <fullName evidence="1">Uncharacterized protein</fullName>
    </submittedName>
</protein>
<name>A0A919V894_9ACTN</name>
<dbReference type="AlphaFoldDB" id="A0A919V894"/>
<proteinExistence type="predicted"/>
<accession>A0A919V894</accession>
<comment type="caution">
    <text evidence="1">The sequence shown here is derived from an EMBL/GenBank/DDBJ whole genome shotgun (WGS) entry which is preliminary data.</text>
</comment>
<gene>
    <name evidence="1" type="ORF">Ssi02_41920</name>
</gene>